<accession>A0A8J3I6J8</accession>
<gene>
    <name evidence="4" type="ORF">KSX_62010</name>
</gene>
<dbReference type="Pfam" id="PF13340">
    <property type="entry name" value="DUF4096"/>
    <property type="match status" value="1"/>
</dbReference>
<dbReference type="Proteomes" id="UP000612362">
    <property type="component" value="Unassembled WGS sequence"/>
</dbReference>
<evidence type="ECO:0000259" key="2">
    <source>
        <dbReference type="Pfam" id="PF01609"/>
    </source>
</evidence>
<dbReference type="InterPro" id="IPR002559">
    <property type="entry name" value="Transposase_11"/>
</dbReference>
<dbReference type="Pfam" id="PF01609">
    <property type="entry name" value="DDE_Tnp_1"/>
    <property type="match status" value="1"/>
</dbReference>
<dbReference type="GO" id="GO:0003677">
    <property type="term" value="F:DNA binding"/>
    <property type="evidence" value="ECO:0007669"/>
    <property type="project" value="InterPro"/>
</dbReference>
<dbReference type="PANTHER" id="PTHR30007:SF0">
    <property type="entry name" value="TRANSPOSASE"/>
    <property type="match status" value="1"/>
</dbReference>
<proteinExistence type="predicted"/>
<comment type="caution">
    <text evidence="4">The sequence shown here is derived from an EMBL/GenBank/DDBJ whole genome shotgun (WGS) entry which is preliminary data.</text>
</comment>
<dbReference type="EMBL" id="BNJF01000003">
    <property type="protein sequence ID" value="GHO48038.1"/>
    <property type="molecule type" value="Genomic_DNA"/>
</dbReference>
<dbReference type="GO" id="GO:0004803">
    <property type="term" value="F:transposase activity"/>
    <property type="evidence" value="ECO:0007669"/>
    <property type="project" value="InterPro"/>
</dbReference>
<feature type="domain" description="Insertion element IS402-like" evidence="3">
    <location>
        <begin position="26"/>
        <end position="98"/>
    </location>
</feature>
<evidence type="ECO:0000259" key="3">
    <source>
        <dbReference type="Pfam" id="PF13340"/>
    </source>
</evidence>
<dbReference type="AlphaFoldDB" id="A0A8J3I6J8"/>
<dbReference type="GO" id="GO:0006313">
    <property type="term" value="P:DNA transposition"/>
    <property type="evidence" value="ECO:0007669"/>
    <property type="project" value="InterPro"/>
</dbReference>
<sequence length="303" mass="34785">MPQIDEPKGTNEMCETSKRKAYPSDVTDAQWELIEPFIPKVSANATIPTIDRRELVNAILYVLRTGCSWRQMPHDLPHGKTAHHYFRMWSQQGVWEPIMTHLRKRSRAAMGRDPEPSAVIIDSQSIKTAPVRGPERGFDGGKKITGRKRHILVDTQGHLLAVKVHSAQIVDCLGAPLLLQNQQGRFPRVRHLFADRGYQGPLTDWIRMHLGWRTEIVARPSPITPVSGTWVWINAKPVYRPAKKPKGTFLVQRKRWIVERTFACLTRFRRLARDYEGLPTSSEAFIQLASIRLMLSRLAPFRY</sequence>
<protein>
    <submittedName>
        <fullName evidence="4">IS5 family transposase</fullName>
    </submittedName>
</protein>
<dbReference type="PANTHER" id="PTHR30007">
    <property type="entry name" value="PHP DOMAIN PROTEIN"/>
    <property type="match status" value="1"/>
</dbReference>
<evidence type="ECO:0000313" key="5">
    <source>
        <dbReference type="Proteomes" id="UP000612362"/>
    </source>
</evidence>
<name>A0A8J3I6J8_9CHLR</name>
<dbReference type="NCBIfam" id="NF033580">
    <property type="entry name" value="transpos_IS5_3"/>
    <property type="match status" value="1"/>
</dbReference>
<evidence type="ECO:0000256" key="1">
    <source>
        <dbReference type="SAM" id="MobiDB-lite"/>
    </source>
</evidence>
<organism evidence="4 5">
    <name type="scientific">Ktedonospora formicarum</name>
    <dbReference type="NCBI Taxonomy" id="2778364"/>
    <lineage>
        <taxon>Bacteria</taxon>
        <taxon>Bacillati</taxon>
        <taxon>Chloroflexota</taxon>
        <taxon>Ktedonobacteria</taxon>
        <taxon>Ktedonobacterales</taxon>
        <taxon>Ktedonobacteraceae</taxon>
        <taxon>Ktedonospora</taxon>
    </lineage>
</organism>
<reference evidence="4" key="1">
    <citation type="submission" date="2020-10" db="EMBL/GenBank/DDBJ databases">
        <title>Taxonomic study of unclassified bacteria belonging to the class Ktedonobacteria.</title>
        <authorList>
            <person name="Yabe S."/>
            <person name="Wang C.M."/>
            <person name="Zheng Y."/>
            <person name="Sakai Y."/>
            <person name="Cavaletti L."/>
            <person name="Monciardini P."/>
            <person name="Donadio S."/>
        </authorList>
    </citation>
    <scope>NUCLEOTIDE SEQUENCE</scope>
    <source>
        <strain evidence="4">SOSP1-1</strain>
    </source>
</reference>
<evidence type="ECO:0000313" key="4">
    <source>
        <dbReference type="EMBL" id="GHO48038.1"/>
    </source>
</evidence>
<feature type="region of interest" description="Disordered" evidence="1">
    <location>
        <begin position="1"/>
        <end position="21"/>
    </location>
</feature>
<feature type="domain" description="Transposase IS4-like" evidence="2">
    <location>
        <begin position="115"/>
        <end position="291"/>
    </location>
</feature>
<dbReference type="InterPro" id="IPR025161">
    <property type="entry name" value="IS402-like_dom"/>
</dbReference>
<keyword evidence="5" id="KW-1185">Reference proteome</keyword>